<sequence>MRAGEVRQSAGMIQPGQLVIAREAHRQQLVRAVRRGTAERIRVGAYVGTEEAPESSFTAARRRAVRLAEAVHRQLRATHFFSHQTAALLWGCALWDTPEQTHLWQAYRPSGRAAADLRRHTGVIAPGQQARAAGLPVTSLERTVVDCALAMHPLEALVVADSALRLVPALDVDAARSILATVTRRNGTRRARWVLDHADAGAESPWETWIRYVCLRVSMPRPVTQVPVQTRRRMYHCDLGWPDHGVYVEFDGRVKYVDDGVRRGHDARREIEQEKRRADALHEAGIHPIRFMAADAAPRRGEESVVQRIARQFPAGMVRGFRTVPFLPPPPATRFGTR</sequence>
<comment type="caution">
    <text evidence="1">The sequence shown here is derived from an EMBL/GenBank/DDBJ whole genome shotgun (WGS) entry which is preliminary data.</text>
</comment>
<evidence type="ECO:0000313" key="1">
    <source>
        <dbReference type="EMBL" id="PRZ06891.1"/>
    </source>
</evidence>
<name>A0ABX5EH93_9MICO</name>
<keyword evidence="2" id="KW-1185">Reference proteome</keyword>
<proteinExistence type="predicted"/>
<evidence type="ECO:0000313" key="2">
    <source>
        <dbReference type="Proteomes" id="UP000239895"/>
    </source>
</evidence>
<organism evidence="1 2">
    <name type="scientific">Isoptericola halotolerans</name>
    <dbReference type="NCBI Taxonomy" id="300560"/>
    <lineage>
        <taxon>Bacteria</taxon>
        <taxon>Bacillati</taxon>
        <taxon>Actinomycetota</taxon>
        <taxon>Actinomycetes</taxon>
        <taxon>Micrococcales</taxon>
        <taxon>Promicromonosporaceae</taxon>
        <taxon>Isoptericola</taxon>
    </lineage>
</organism>
<dbReference type="Proteomes" id="UP000239895">
    <property type="component" value="Unassembled WGS sequence"/>
</dbReference>
<protein>
    <submittedName>
        <fullName evidence="1">Transcriptional regulator, AbiEi antitoxin, Type IV TA system</fullName>
    </submittedName>
</protein>
<dbReference type="EMBL" id="PVTX01000005">
    <property type="protein sequence ID" value="PRZ06891.1"/>
    <property type="molecule type" value="Genomic_DNA"/>
</dbReference>
<accession>A0ABX5EH93</accession>
<reference evidence="1 2" key="1">
    <citation type="submission" date="2018-03" db="EMBL/GenBank/DDBJ databases">
        <title>Comparative analysis of microorganisms from saline springs in Andes Mountain Range, Colombia.</title>
        <authorList>
            <person name="Rubin E."/>
        </authorList>
    </citation>
    <scope>NUCLEOTIDE SEQUENCE [LARGE SCALE GENOMIC DNA]</scope>
    <source>
        <strain evidence="1 2">CG 23</strain>
    </source>
</reference>
<gene>
    <name evidence="1" type="ORF">BCL65_10529</name>
</gene>